<keyword evidence="9" id="KW-0732">Signal</keyword>
<evidence type="ECO:0000256" key="9">
    <source>
        <dbReference type="SAM" id="SignalP"/>
    </source>
</evidence>
<dbReference type="InterPro" id="IPR005194">
    <property type="entry name" value="Glyco_hydro_65_C"/>
</dbReference>
<protein>
    <recommendedName>
        <fullName evidence="7">Protein-glucosylgalactosylhydroxylysine glucosidase</fullName>
        <ecNumber evidence="6">3.2.1.107</ecNumber>
    </recommendedName>
    <alternativeName>
        <fullName evidence="8">Acid trehalase-like protein 1</fullName>
    </alternativeName>
</protein>
<dbReference type="OMA" id="PPIGNGH"/>
<comment type="catalytic activity">
    <reaction evidence="4">
        <text>(5R)-5-O-[alpha-D-glucosyl-(1-&gt;2)-beta-D-galactosyl]-5-hydroxy-L-lysyl-[collagen] + H2O = (5R)-5-O-(beta-D-galactosyl)-5-hydroxy-L-lysyl-[collagen] + D-glucose</text>
        <dbReference type="Rhea" id="RHEA:11068"/>
        <dbReference type="Rhea" id="RHEA-COMP:12753"/>
        <dbReference type="Rhea" id="RHEA-COMP:12754"/>
        <dbReference type="ChEBI" id="CHEBI:4167"/>
        <dbReference type="ChEBI" id="CHEBI:15377"/>
        <dbReference type="ChEBI" id="CHEBI:133443"/>
        <dbReference type="ChEBI" id="CHEBI:133452"/>
        <dbReference type="EC" id="3.2.1.107"/>
    </reaction>
</comment>
<dbReference type="Pfam" id="PF03632">
    <property type="entry name" value="Glyco_hydro_65m"/>
    <property type="match status" value="2"/>
</dbReference>
<evidence type="ECO:0000256" key="1">
    <source>
        <dbReference type="ARBA" id="ARBA00006768"/>
    </source>
</evidence>
<feature type="domain" description="Glycoside hydrolase family 65 central catalytic" evidence="10">
    <location>
        <begin position="552"/>
        <end position="770"/>
    </location>
</feature>
<dbReference type="EC" id="3.2.1.107" evidence="6"/>
<gene>
    <name evidence="12" type="ORF">AaeL_AAEL014539</name>
</gene>
<feature type="signal peptide" evidence="9">
    <location>
        <begin position="1"/>
        <end position="20"/>
    </location>
</feature>
<feature type="domain" description="Glycoside hydrolase family 65 C-terminal" evidence="11">
    <location>
        <begin position="882"/>
        <end position="923"/>
    </location>
</feature>
<dbReference type="GO" id="GO:0047402">
    <property type="term" value="F:protein-glucosylgalactosylhydroxylysine glucosidase activity"/>
    <property type="evidence" value="ECO:0007669"/>
    <property type="project" value="UniProtKB-EC"/>
</dbReference>
<evidence type="ECO:0000256" key="7">
    <source>
        <dbReference type="ARBA" id="ARBA00071505"/>
    </source>
</evidence>
<dbReference type="STRING" id="7159.Q16G34"/>
<evidence type="ECO:0000256" key="2">
    <source>
        <dbReference type="ARBA" id="ARBA00022801"/>
    </source>
</evidence>
<proteinExistence type="inferred from homology"/>
<dbReference type="PaxDb" id="7159-AAEL014539-PA"/>
<dbReference type="InterPro" id="IPR008928">
    <property type="entry name" value="6-hairpin_glycosidase_sf"/>
</dbReference>
<evidence type="ECO:0000313" key="13">
    <source>
        <dbReference type="Proteomes" id="UP000682892"/>
    </source>
</evidence>
<evidence type="ECO:0000256" key="3">
    <source>
        <dbReference type="ARBA" id="ARBA00023295"/>
    </source>
</evidence>
<evidence type="ECO:0000313" key="12">
    <source>
        <dbReference type="EMBL" id="EAT33197.1"/>
    </source>
</evidence>
<reference evidence="12" key="2">
    <citation type="journal article" date="2007" name="Science">
        <title>Genome sequence of Aedes aegypti, a major arbovirus vector.</title>
        <authorList>
            <person name="Nene V."/>
            <person name="Wortman J.R."/>
            <person name="Lawson D."/>
            <person name="Haas B."/>
            <person name="Kodira C."/>
            <person name="Tu Z.J."/>
            <person name="Loftus B."/>
            <person name="Xi Z."/>
            <person name="Megy K."/>
            <person name="Grabherr M."/>
            <person name="Ren Q."/>
            <person name="Zdobnov E.M."/>
            <person name="Lobo N.F."/>
            <person name="Campbell K.S."/>
            <person name="Brown S.E."/>
            <person name="Bonaldo M.F."/>
            <person name="Zhu J."/>
            <person name="Sinkins S.P."/>
            <person name="Hogenkamp D.G."/>
            <person name="Amedeo P."/>
            <person name="Arensburger P."/>
            <person name="Atkinson P.W."/>
            <person name="Bidwell S."/>
            <person name="Biedler J."/>
            <person name="Birney E."/>
            <person name="Bruggner R.V."/>
            <person name="Costas J."/>
            <person name="Coy M.R."/>
            <person name="Crabtree J."/>
            <person name="Crawford M."/>
            <person name="Debruyn B."/>
            <person name="Decaprio D."/>
            <person name="Eiglmeier K."/>
            <person name="Eisenstadt E."/>
            <person name="El-Dorry H."/>
            <person name="Gelbart W.M."/>
            <person name="Gomes S.L."/>
            <person name="Hammond M."/>
            <person name="Hannick L.I."/>
            <person name="Hogan J.R."/>
            <person name="Holmes M.H."/>
            <person name="Jaffe D."/>
            <person name="Johnston J.S."/>
            <person name="Kennedy R.C."/>
            <person name="Koo H."/>
            <person name="Kravitz S."/>
            <person name="Kriventseva E.V."/>
            <person name="Kulp D."/>
            <person name="Labutti K."/>
            <person name="Lee E."/>
            <person name="Li S."/>
            <person name="Lovin D.D."/>
            <person name="Mao C."/>
            <person name="Mauceli E."/>
            <person name="Menck C.F."/>
            <person name="Miller J.R."/>
            <person name="Montgomery P."/>
            <person name="Mori A."/>
            <person name="Nascimento A.L."/>
            <person name="Naveira H.F."/>
            <person name="Nusbaum C."/>
            <person name="O'leary S."/>
            <person name="Orvis J."/>
            <person name="Pertea M."/>
            <person name="Quesneville H."/>
            <person name="Reidenbach K.R."/>
            <person name="Rogers Y.H."/>
            <person name="Roth C.W."/>
            <person name="Schneider J.R."/>
            <person name="Schatz M."/>
            <person name="Shumway M."/>
            <person name="Stanke M."/>
            <person name="Stinson E.O."/>
            <person name="Tubio J.M."/>
            <person name="Vanzee J.P."/>
            <person name="Verjovski-Almeida S."/>
            <person name="Werner D."/>
            <person name="White O."/>
            <person name="Wyder S."/>
            <person name="Zeng Q."/>
            <person name="Zhao Q."/>
            <person name="Zhao Y."/>
            <person name="Hill C.A."/>
            <person name="Raikhel A.S."/>
            <person name="Soares M.B."/>
            <person name="Knudson D.L."/>
            <person name="Lee N.H."/>
            <person name="Galagan J."/>
            <person name="Salzberg S.L."/>
            <person name="Paulsen I.T."/>
            <person name="Dimopoulos G."/>
            <person name="Collins F.H."/>
            <person name="Birren B."/>
            <person name="Fraser-Liggett C.M."/>
            <person name="Severson D.W."/>
        </authorList>
    </citation>
    <scope>NUCLEOTIDE SEQUENCE [LARGE SCALE GENOMIC DNA]</scope>
    <source>
        <strain evidence="12">Liverpool</strain>
    </source>
</reference>
<evidence type="ECO:0000256" key="6">
    <source>
        <dbReference type="ARBA" id="ARBA00066430"/>
    </source>
</evidence>
<dbReference type="InterPro" id="IPR012341">
    <property type="entry name" value="6hp_glycosidase-like_sf"/>
</dbReference>
<dbReference type="Gene3D" id="2.60.420.10">
    <property type="entry name" value="Maltose phosphorylase, domain 3"/>
    <property type="match status" value="1"/>
</dbReference>
<accession>Q16G34</accession>
<dbReference type="PANTHER" id="PTHR11051:SF8">
    <property type="entry name" value="PROTEIN-GLUCOSYLGALACTOSYLHYDROXYLYSINE GLUCOSIDASE"/>
    <property type="match status" value="1"/>
</dbReference>
<sequence length="1014" mass="114829">MWDFDMWMFPVVLLVDPIVAEEILTYRTRALKNIAEDMLTYETTIVQKAIERNAAMNKNEGWQYPWASAFTGREVSSTQEATEIQHHITADVAFAIRQYLYATGNKYWMRTQGCELAYNTARFWKSRAVYNSDTDKYDIRDVTGPDTMNPNITNSVYTNVVAANNLFLGEYAACVCNTELNVHKNDSDEMIRIAKSLHLLYNENEDFNPQFEGYVLGQEISQADTVLLGYPLDLPMKKVRTLQNHSEYMFNMQYILIGSSYEHLTNLSVTSLQCSYPTIPACATFPEASSVPTLSNGNLGFTVFSDSVYLTGVYNGRESQSHRARIPNYANIQLETCSYPETNPPYCSYQLDIKFGRFQTVYDDPNGLLRLIHTVYPHRYLNHIIVNHIRIQRLSGQGTLYANIRRTTGSPSADISFDAPQYVDIRDKTFLYQCGLTNEVEDTALQAERKTVCVYYSEIPATLMLSEDRTAEDFSFYTVFARSQANAEEELRLLTMSTASNLDRIQETRMNSMWDQYGITVDGNDELDRAIKSSAFQLFSNIPTLYTPNSVQTFGISPSGIGRNDFQGHVIWDYDMWMFPIVLLTDPTVAQNMLTYRTRIMQEAVQRNAELNNIEGWQYPWASAFTGREVTSTPGAAELQHHITADIAFAIRLFLYATDNLPWLRTEGCDLAFNTARFWMRRAVYNSTTDKYDIRAVTGPDTMNSNVINNVFTNVVAAHNLFLGEYAGCVCESFLNLQNEDLNEMLRTARALHLLHDSDNDFNPQFEDYAVGRQIAQADAVLLGYPLDLAIENSTKRNNLNIYGSYTSASSSAMTWSMHTIGWLELDELTLAADNLRRSYQPYLRSPFNVWNQGPVEFPGAPNYVSGAASFLHTMINGYGGIRLRDGEMVIRPRLPPGTTRLSIPTINFNRFRFSLEVHQDGTFTIMQQAIPTAPTIQIIIDGVSHEPCGLNTACAFHGTHSAILKLVRSDTKCQLKPTELNIRLADQNHAVAARISPMIFVSIVIASVLNKFV</sequence>
<evidence type="ECO:0000259" key="11">
    <source>
        <dbReference type="Pfam" id="PF03633"/>
    </source>
</evidence>
<comment type="function">
    <text evidence="5">Catalyzes the hydrolysis of glucose from the disaccharide unit linked to hydroxylysine residues of collagen and collagen-like proteins.</text>
</comment>
<dbReference type="Pfam" id="PF03633">
    <property type="entry name" value="Glyco_hydro_65C"/>
    <property type="match status" value="1"/>
</dbReference>
<feature type="domain" description="Glycoside hydrolase family 65 central catalytic" evidence="10">
    <location>
        <begin position="2"/>
        <end position="221"/>
    </location>
</feature>
<feature type="chain" id="PRO_5014307009" description="Protein-glucosylgalactosylhydroxylysine glucosidase" evidence="9">
    <location>
        <begin position="21"/>
        <end position="1014"/>
    </location>
</feature>
<dbReference type="HOGENOM" id="CLU_006285_4_2_1"/>
<dbReference type="VEuPathDB" id="VectorBase:AAEL006276"/>
<dbReference type="VEuPathDB" id="VectorBase:AAEL014539"/>
<comment type="similarity">
    <text evidence="1">Belongs to the glycosyl hydrolase 65 family.</text>
</comment>
<dbReference type="EMBL" id="CH478339">
    <property type="protein sequence ID" value="EAT33197.1"/>
    <property type="molecule type" value="Genomic_DNA"/>
</dbReference>
<dbReference type="SUPFAM" id="SSF48208">
    <property type="entry name" value="Six-hairpin glycosidases"/>
    <property type="match status" value="2"/>
</dbReference>
<keyword evidence="3" id="KW-0326">Glycosidase</keyword>
<evidence type="ECO:0000256" key="8">
    <source>
        <dbReference type="ARBA" id="ARBA00079982"/>
    </source>
</evidence>
<dbReference type="InterPro" id="IPR005195">
    <property type="entry name" value="Glyco_hydro_65_M"/>
</dbReference>
<name>Q16G34_AEDAE</name>
<dbReference type="PhylomeDB" id="Q16G34"/>
<dbReference type="PANTHER" id="PTHR11051">
    <property type="entry name" value="GLYCOSYL HYDROLASE-RELATED"/>
    <property type="match status" value="1"/>
</dbReference>
<keyword evidence="2" id="KW-0378">Hydrolase</keyword>
<evidence type="ECO:0000259" key="10">
    <source>
        <dbReference type="Pfam" id="PF03632"/>
    </source>
</evidence>
<dbReference type="Gene3D" id="1.50.10.10">
    <property type="match status" value="2"/>
</dbReference>
<reference evidence="12" key="1">
    <citation type="submission" date="2005-10" db="EMBL/GenBank/DDBJ databases">
        <authorList>
            <person name="Loftus B.J."/>
            <person name="Nene V.M."/>
            <person name="Hannick L.I."/>
            <person name="Bidwell S."/>
            <person name="Haas B."/>
            <person name="Amedeo P."/>
            <person name="Orvis J."/>
            <person name="Wortman J.R."/>
            <person name="White O.R."/>
            <person name="Salzberg S."/>
            <person name="Shumway M."/>
            <person name="Koo H."/>
            <person name="Zhao Y."/>
            <person name="Holmes M."/>
            <person name="Miller J."/>
            <person name="Schatz M."/>
            <person name="Pop M."/>
            <person name="Pai G."/>
            <person name="Utterback T."/>
            <person name="Rogers Y.-H."/>
            <person name="Kravitz S."/>
            <person name="Fraser C.M."/>
        </authorList>
    </citation>
    <scope>NUCLEOTIDE SEQUENCE</scope>
    <source>
        <strain evidence="12">Liverpool</strain>
    </source>
</reference>
<dbReference type="GO" id="GO:0005975">
    <property type="term" value="P:carbohydrate metabolic process"/>
    <property type="evidence" value="ECO:0007669"/>
    <property type="project" value="InterPro"/>
</dbReference>
<reference evidence="12" key="3">
    <citation type="submission" date="2012-09" db="EMBL/GenBank/DDBJ databases">
        <authorList>
            <consortium name="VectorBase"/>
        </authorList>
    </citation>
    <scope>NUCLEOTIDE SEQUENCE</scope>
    <source>
        <strain evidence="12">Liverpool</strain>
    </source>
</reference>
<dbReference type="Proteomes" id="UP000682892">
    <property type="component" value="Unassembled WGS sequence"/>
</dbReference>
<dbReference type="FunFam" id="1.50.10.10:FF:000023">
    <property type="entry name" value="Protein-glucosylgalactosylhydroxylysine glucosidase"/>
    <property type="match status" value="1"/>
</dbReference>
<evidence type="ECO:0000256" key="5">
    <source>
        <dbReference type="ARBA" id="ARBA00053339"/>
    </source>
</evidence>
<evidence type="ECO:0000256" key="4">
    <source>
        <dbReference type="ARBA" id="ARBA00051415"/>
    </source>
</evidence>
<dbReference type="eggNOG" id="KOG4125">
    <property type="taxonomic scope" value="Eukaryota"/>
</dbReference>
<dbReference type="AlphaFoldDB" id="Q16G34"/>
<organism evidence="12 13">
    <name type="scientific">Aedes aegypti</name>
    <name type="common">Yellowfever mosquito</name>
    <name type="synonym">Culex aegypti</name>
    <dbReference type="NCBI Taxonomy" id="7159"/>
    <lineage>
        <taxon>Eukaryota</taxon>
        <taxon>Metazoa</taxon>
        <taxon>Ecdysozoa</taxon>
        <taxon>Arthropoda</taxon>
        <taxon>Hexapoda</taxon>
        <taxon>Insecta</taxon>
        <taxon>Pterygota</taxon>
        <taxon>Neoptera</taxon>
        <taxon>Endopterygota</taxon>
        <taxon>Diptera</taxon>
        <taxon>Nematocera</taxon>
        <taxon>Culicoidea</taxon>
        <taxon>Culicidae</taxon>
        <taxon>Culicinae</taxon>
        <taxon>Aedini</taxon>
        <taxon>Aedes</taxon>
        <taxon>Stegomyia</taxon>
    </lineage>
</organism>